<dbReference type="OrthoDB" id="38228at2157"/>
<proteinExistence type="predicted"/>
<dbReference type="STRING" id="282676.B6F84_01485"/>
<dbReference type="KEGG" id="aman:B6F84_01485"/>
<reference evidence="1 2" key="1">
    <citation type="submission" date="2017-03" db="EMBL/GenBank/DDBJ databases">
        <title>Sulfur activation and transportation mechanism of thermophilic Archaea Acidianus manzaensis YN-25.</title>
        <authorList>
            <person name="Ma Y."/>
            <person name="Yang Y."/>
            <person name="Xia J."/>
        </authorList>
    </citation>
    <scope>NUCLEOTIDE SEQUENCE [LARGE SCALE GENOMIC DNA]</scope>
    <source>
        <strain evidence="1 2">YN-25</strain>
    </source>
</reference>
<gene>
    <name evidence="1" type="ORF">B6F84_01485</name>
</gene>
<dbReference type="EMBL" id="CP020477">
    <property type="protein sequence ID" value="ARM74826.1"/>
    <property type="molecule type" value="Genomic_DNA"/>
</dbReference>
<dbReference type="Proteomes" id="UP000193404">
    <property type="component" value="Chromosome"/>
</dbReference>
<dbReference type="RefSeq" id="WP_148690577.1">
    <property type="nucleotide sequence ID" value="NZ_CP020477.1"/>
</dbReference>
<dbReference type="AlphaFoldDB" id="A0A1W6JX13"/>
<organism evidence="1 2">
    <name type="scientific">Acidianus manzaensis</name>
    <dbReference type="NCBI Taxonomy" id="282676"/>
    <lineage>
        <taxon>Archaea</taxon>
        <taxon>Thermoproteota</taxon>
        <taxon>Thermoprotei</taxon>
        <taxon>Sulfolobales</taxon>
        <taxon>Sulfolobaceae</taxon>
        <taxon>Acidianus</taxon>
    </lineage>
</organism>
<name>A0A1W6JX13_9CREN</name>
<accession>A0A1W6JX13</accession>
<sequence length="111" mass="13234">MKIVESLFDPSLSEHGVYAKDVIDEIIPKLINNSHYFKTKGSIFSIAPSNKYIWTMKINVKPFYVILCKYKYSYWMLPDLEMKLIDCFRLKGEAEKYMYNKMYSHIMKLIV</sequence>
<keyword evidence="2" id="KW-1185">Reference proteome</keyword>
<dbReference type="GeneID" id="41589550"/>
<evidence type="ECO:0000313" key="2">
    <source>
        <dbReference type="Proteomes" id="UP000193404"/>
    </source>
</evidence>
<evidence type="ECO:0000313" key="1">
    <source>
        <dbReference type="EMBL" id="ARM74826.1"/>
    </source>
</evidence>
<protein>
    <submittedName>
        <fullName evidence="1">Uncharacterized protein</fullName>
    </submittedName>
</protein>